<dbReference type="Gene3D" id="2.60.40.3960">
    <property type="entry name" value="Velvet domain"/>
    <property type="match status" value="1"/>
</dbReference>
<dbReference type="PROSITE" id="PS51821">
    <property type="entry name" value="VELVET"/>
    <property type="match status" value="1"/>
</dbReference>
<name>A0A2J6PWQ8_9HELO</name>
<feature type="region of interest" description="Disordered" evidence="8">
    <location>
        <begin position="259"/>
        <end position="285"/>
    </location>
</feature>
<evidence type="ECO:0000259" key="9">
    <source>
        <dbReference type="PROSITE" id="PS51821"/>
    </source>
</evidence>
<feature type="domain" description="Velvet" evidence="9">
    <location>
        <begin position="1"/>
        <end position="115"/>
    </location>
</feature>
<gene>
    <name evidence="10" type="ORF">NA56DRAFT_244367</name>
</gene>
<accession>A0A2J6PWQ8</accession>
<dbReference type="OrthoDB" id="5384689at2759"/>
<keyword evidence="11" id="KW-1185">Reference proteome</keyword>
<evidence type="ECO:0000313" key="10">
    <source>
        <dbReference type="EMBL" id="PMD18470.1"/>
    </source>
</evidence>
<dbReference type="PANTHER" id="PTHR33572">
    <property type="entry name" value="SPORE DEVELOPMENT REGULATOR VOSA"/>
    <property type="match status" value="1"/>
</dbReference>
<comment type="subcellular location">
    <subcellularLocation>
        <location evidence="2">Cytoplasm</location>
    </subcellularLocation>
    <subcellularLocation>
        <location evidence="1">Nucleus</location>
    </subcellularLocation>
</comment>
<sequence length="373" mass="42416">MPVSGAAYLDRPREAIYFIFPNLLIRHPGKYTICFTLFEETKHLEDQDETATEPGLFSNAVTPTTSDAGRESFHNRLEIKSNQFTVFSAKNFPGIAESTRVSKTLAEQGCRVRIRRDVRMKRMEGRDYDSEDDVDGSLYPIQPSSPQLGVQDERFRHKSTGSSKQEEVAFWGGRENLNVRQLPQLQPIASYKPGPAPTPPPMPVAMIWSPRENPRSLDISKEILKNHRANLDPTVVYPAVIEKENTQLPEVSGQSVSEVSRALSHSEAASARNKNVSANKSVEKERRKMFDDATSKESVNELSLPVMDHEPLVQEHDQGYRQTTQETLAQLQQKNHLKWESIKDSVKTLYMTKGKSLREMMFEIETQYDFRAS</sequence>
<reference evidence="10 11" key="1">
    <citation type="submission" date="2016-05" db="EMBL/GenBank/DDBJ databases">
        <title>A degradative enzymes factory behind the ericoid mycorrhizal symbiosis.</title>
        <authorList>
            <consortium name="DOE Joint Genome Institute"/>
            <person name="Martino E."/>
            <person name="Morin E."/>
            <person name="Grelet G."/>
            <person name="Kuo A."/>
            <person name="Kohler A."/>
            <person name="Daghino S."/>
            <person name="Barry K."/>
            <person name="Choi C."/>
            <person name="Cichocki N."/>
            <person name="Clum A."/>
            <person name="Copeland A."/>
            <person name="Hainaut M."/>
            <person name="Haridas S."/>
            <person name="Labutti K."/>
            <person name="Lindquist E."/>
            <person name="Lipzen A."/>
            <person name="Khouja H.-R."/>
            <person name="Murat C."/>
            <person name="Ohm R."/>
            <person name="Olson A."/>
            <person name="Spatafora J."/>
            <person name="Veneault-Fourrey C."/>
            <person name="Henrissat B."/>
            <person name="Grigoriev I."/>
            <person name="Martin F."/>
            <person name="Perotto S."/>
        </authorList>
    </citation>
    <scope>NUCLEOTIDE SEQUENCE [LARGE SCALE GENOMIC DNA]</scope>
    <source>
        <strain evidence="10 11">UAMH 7357</strain>
    </source>
</reference>
<evidence type="ECO:0000256" key="3">
    <source>
        <dbReference type="ARBA" id="ARBA00022490"/>
    </source>
</evidence>
<dbReference type="AlphaFoldDB" id="A0A2J6PWQ8"/>
<comment type="similarity">
    <text evidence="7">Belongs to the velvet family. VeA subfamily.</text>
</comment>
<dbReference type="EMBL" id="KZ613494">
    <property type="protein sequence ID" value="PMD18470.1"/>
    <property type="molecule type" value="Genomic_DNA"/>
</dbReference>
<evidence type="ECO:0000256" key="5">
    <source>
        <dbReference type="ARBA" id="ARBA00023163"/>
    </source>
</evidence>
<evidence type="ECO:0000256" key="7">
    <source>
        <dbReference type="ARBA" id="ARBA00038005"/>
    </source>
</evidence>
<dbReference type="InterPro" id="IPR037525">
    <property type="entry name" value="Velvet_dom"/>
</dbReference>
<dbReference type="GO" id="GO:0005737">
    <property type="term" value="C:cytoplasm"/>
    <property type="evidence" value="ECO:0007669"/>
    <property type="project" value="UniProtKB-SubCell"/>
</dbReference>
<keyword evidence="4" id="KW-0805">Transcription regulation</keyword>
<evidence type="ECO:0000256" key="2">
    <source>
        <dbReference type="ARBA" id="ARBA00004496"/>
    </source>
</evidence>
<dbReference type="Pfam" id="PF11754">
    <property type="entry name" value="Velvet"/>
    <property type="match status" value="1"/>
</dbReference>
<evidence type="ECO:0000256" key="8">
    <source>
        <dbReference type="SAM" id="MobiDB-lite"/>
    </source>
</evidence>
<keyword evidence="6" id="KW-0539">Nucleus</keyword>
<evidence type="ECO:0000256" key="4">
    <source>
        <dbReference type="ARBA" id="ARBA00023015"/>
    </source>
</evidence>
<dbReference type="InterPro" id="IPR038491">
    <property type="entry name" value="Velvet_dom_sf"/>
</dbReference>
<evidence type="ECO:0000256" key="6">
    <source>
        <dbReference type="ARBA" id="ARBA00023242"/>
    </source>
</evidence>
<feature type="region of interest" description="Disordered" evidence="8">
    <location>
        <begin position="49"/>
        <end position="68"/>
    </location>
</feature>
<dbReference type="InterPro" id="IPR025676">
    <property type="entry name" value="Clr5_dom"/>
</dbReference>
<keyword evidence="5" id="KW-0804">Transcription</keyword>
<keyword evidence="3" id="KW-0963">Cytoplasm</keyword>
<dbReference type="Proteomes" id="UP000235672">
    <property type="component" value="Unassembled WGS sequence"/>
</dbReference>
<proteinExistence type="inferred from homology"/>
<dbReference type="Pfam" id="PF14420">
    <property type="entry name" value="Clr5"/>
    <property type="match status" value="1"/>
</dbReference>
<dbReference type="GO" id="GO:0005634">
    <property type="term" value="C:nucleus"/>
    <property type="evidence" value="ECO:0007669"/>
    <property type="project" value="UniProtKB-SubCell"/>
</dbReference>
<evidence type="ECO:0000313" key="11">
    <source>
        <dbReference type="Proteomes" id="UP000235672"/>
    </source>
</evidence>
<feature type="region of interest" description="Disordered" evidence="8">
    <location>
        <begin position="124"/>
        <end position="162"/>
    </location>
</feature>
<organism evidence="10 11">
    <name type="scientific">Hyaloscypha hepaticicola</name>
    <dbReference type="NCBI Taxonomy" id="2082293"/>
    <lineage>
        <taxon>Eukaryota</taxon>
        <taxon>Fungi</taxon>
        <taxon>Dikarya</taxon>
        <taxon>Ascomycota</taxon>
        <taxon>Pezizomycotina</taxon>
        <taxon>Leotiomycetes</taxon>
        <taxon>Helotiales</taxon>
        <taxon>Hyaloscyphaceae</taxon>
        <taxon>Hyaloscypha</taxon>
    </lineage>
</organism>
<dbReference type="InterPro" id="IPR021740">
    <property type="entry name" value="Velvet"/>
</dbReference>
<evidence type="ECO:0000256" key="1">
    <source>
        <dbReference type="ARBA" id="ARBA00004123"/>
    </source>
</evidence>
<protein>
    <recommendedName>
        <fullName evidence="9">Velvet domain-containing protein</fullName>
    </recommendedName>
</protein>
<dbReference type="STRING" id="1745343.A0A2J6PWQ8"/>
<dbReference type="PANTHER" id="PTHR33572:SF14">
    <property type="entry name" value="DEVELOPMENTAL AND SECONDARY METABOLISM REGULATOR VEA"/>
    <property type="match status" value="1"/>
</dbReference>